<name>A0ABD5S9M5_9EURY</name>
<reference evidence="1 2" key="1">
    <citation type="journal article" date="2019" name="Int. J. Syst. Evol. Microbiol.">
        <title>The Global Catalogue of Microorganisms (GCM) 10K type strain sequencing project: providing services to taxonomists for standard genome sequencing and annotation.</title>
        <authorList>
            <consortium name="The Broad Institute Genomics Platform"/>
            <consortium name="The Broad Institute Genome Sequencing Center for Infectious Disease"/>
            <person name="Wu L."/>
            <person name="Ma J."/>
        </authorList>
    </citation>
    <scope>NUCLEOTIDE SEQUENCE [LARGE SCALE GENOMIC DNA]</scope>
    <source>
        <strain evidence="1 2">CGMCC 1.3239</strain>
    </source>
</reference>
<accession>A0ABD5S9M5</accession>
<keyword evidence="2" id="KW-1185">Reference proteome</keyword>
<protein>
    <recommendedName>
        <fullName evidence="3">HIT-type domain-containing protein</fullName>
    </recommendedName>
</protein>
<dbReference type="RefSeq" id="WP_379779419.1">
    <property type="nucleotide sequence ID" value="NZ_JBHSWW010000028.1"/>
</dbReference>
<evidence type="ECO:0000313" key="2">
    <source>
        <dbReference type="Proteomes" id="UP001596442"/>
    </source>
</evidence>
<dbReference type="EMBL" id="JBHSWW010000028">
    <property type="protein sequence ID" value="MFC6752586.1"/>
    <property type="molecule type" value="Genomic_DNA"/>
</dbReference>
<dbReference type="Proteomes" id="UP001596442">
    <property type="component" value="Unassembled WGS sequence"/>
</dbReference>
<comment type="caution">
    <text evidence="1">The sequence shown here is derived from an EMBL/GenBank/DDBJ whole genome shotgun (WGS) entry which is preliminary data.</text>
</comment>
<dbReference type="AlphaFoldDB" id="A0ABD5S9M5"/>
<organism evidence="1 2">
    <name type="scientific">Halorubrum tibetense</name>
    <dbReference type="NCBI Taxonomy" id="175631"/>
    <lineage>
        <taxon>Archaea</taxon>
        <taxon>Methanobacteriati</taxon>
        <taxon>Methanobacteriota</taxon>
        <taxon>Stenosarchaea group</taxon>
        <taxon>Halobacteria</taxon>
        <taxon>Halobacteriales</taxon>
        <taxon>Haloferacaceae</taxon>
        <taxon>Halorubrum</taxon>
    </lineage>
</organism>
<evidence type="ECO:0000313" key="1">
    <source>
        <dbReference type="EMBL" id="MFC6752586.1"/>
    </source>
</evidence>
<proteinExistence type="predicted"/>
<gene>
    <name evidence="1" type="ORF">ACFQEU_03755</name>
</gene>
<sequence length="61" mass="6419">MSLTGICQVCETARADHTCRTCGRQACPEHWNDAVGACSPCARGLDGGGGTDPDNSTDHRR</sequence>
<evidence type="ECO:0008006" key="3">
    <source>
        <dbReference type="Google" id="ProtNLM"/>
    </source>
</evidence>